<sequence>MQLLLLLAATLSLGAGTLASPAPVSNSIESRAYHWHGCGAGIEDWTD</sequence>
<feature type="signal peptide" evidence="1">
    <location>
        <begin position="1"/>
        <end position="19"/>
    </location>
</feature>
<reference evidence="3" key="2">
    <citation type="submission" date="2016-02" db="EMBL/GenBank/DDBJ databases">
        <title>Genome sequencing of Aspergillus luchuensis NBRC 4314.</title>
        <authorList>
            <person name="Yamada O."/>
        </authorList>
    </citation>
    <scope>NUCLEOTIDE SEQUENCE [LARGE SCALE GENOMIC DNA]</scope>
    <source>
        <strain evidence="3">RIB 2604</strain>
    </source>
</reference>
<dbReference type="EMBL" id="BCWF01000021">
    <property type="protein sequence ID" value="GAT27069.1"/>
    <property type="molecule type" value="Genomic_DNA"/>
</dbReference>
<evidence type="ECO:0000313" key="2">
    <source>
        <dbReference type="EMBL" id="GAT27069.1"/>
    </source>
</evidence>
<gene>
    <name evidence="2" type="ORF">RIB2604_02107520</name>
</gene>
<organism evidence="2 3">
    <name type="scientific">Aspergillus kawachii</name>
    <name type="common">White koji mold</name>
    <name type="synonym">Aspergillus awamori var. kawachi</name>
    <dbReference type="NCBI Taxonomy" id="1069201"/>
    <lineage>
        <taxon>Eukaryota</taxon>
        <taxon>Fungi</taxon>
        <taxon>Dikarya</taxon>
        <taxon>Ascomycota</taxon>
        <taxon>Pezizomycotina</taxon>
        <taxon>Eurotiomycetes</taxon>
        <taxon>Eurotiomycetidae</taxon>
        <taxon>Eurotiales</taxon>
        <taxon>Aspergillaceae</taxon>
        <taxon>Aspergillus</taxon>
        <taxon>Aspergillus subgen. Circumdati</taxon>
    </lineage>
</organism>
<proteinExistence type="predicted"/>
<keyword evidence="1" id="KW-0732">Signal</keyword>
<accession>A0A146FP01</accession>
<protein>
    <submittedName>
        <fullName evidence="2">Uncharacterized protein</fullName>
    </submittedName>
</protein>
<dbReference type="AlphaFoldDB" id="A0A146FP01"/>
<dbReference type="Proteomes" id="UP000075230">
    <property type="component" value="Unassembled WGS sequence"/>
</dbReference>
<evidence type="ECO:0000313" key="3">
    <source>
        <dbReference type="Proteomes" id="UP000075230"/>
    </source>
</evidence>
<evidence type="ECO:0000256" key="1">
    <source>
        <dbReference type="SAM" id="SignalP"/>
    </source>
</evidence>
<comment type="caution">
    <text evidence="2">The sequence shown here is derived from an EMBL/GenBank/DDBJ whole genome shotgun (WGS) entry which is preliminary data.</text>
</comment>
<feature type="chain" id="PRO_5007524130" evidence="1">
    <location>
        <begin position="20"/>
        <end position="47"/>
    </location>
</feature>
<reference evidence="2 3" key="1">
    <citation type="journal article" date="2016" name="DNA Res.">
        <title>Genome sequence of Aspergillus luchuensis NBRC 4314.</title>
        <authorList>
            <person name="Yamada O."/>
            <person name="Machida M."/>
            <person name="Hosoyama A."/>
            <person name="Goto M."/>
            <person name="Takahashi T."/>
            <person name="Futagami T."/>
            <person name="Yamagata Y."/>
            <person name="Takeuchi M."/>
            <person name="Kobayashi T."/>
            <person name="Koike H."/>
            <person name="Abe K."/>
            <person name="Asai K."/>
            <person name="Arita M."/>
            <person name="Fujita N."/>
            <person name="Fukuda K."/>
            <person name="Higa K."/>
            <person name="Horikawa H."/>
            <person name="Ishikawa T."/>
            <person name="Jinno K."/>
            <person name="Kato Y."/>
            <person name="Kirimura K."/>
            <person name="Mizutani O."/>
            <person name="Nakasone K."/>
            <person name="Sano M."/>
            <person name="Shiraishi Y."/>
            <person name="Tsukahara M."/>
            <person name="Gomi K."/>
        </authorList>
    </citation>
    <scope>NUCLEOTIDE SEQUENCE [LARGE SCALE GENOMIC DNA]</scope>
    <source>
        <strain evidence="2 3">RIB 2604</strain>
    </source>
</reference>
<name>A0A146FP01_ASPKA</name>